<evidence type="ECO:0000256" key="3">
    <source>
        <dbReference type="RuleBase" id="RU361260"/>
    </source>
</evidence>
<dbReference type="SUPFAM" id="SSF52799">
    <property type="entry name" value="(Phosphotyrosine protein) phosphatases II"/>
    <property type="match status" value="1"/>
</dbReference>
<evidence type="ECO:0000313" key="8">
    <source>
        <dbReference type="Proteomes" id="UP001367508"/>
    </source>
</evidence>
<dbReference type="GO" id="GO:0004721">
    <property type="term" value="F:phosphoprotein phosphatase activity"/>
    <property type="evidence" value="ECO:0007669"/>
    <property type="project" value="UniProtKB-KW"/>
</dbReference>
<feature type="domain" description="FH2" evidence="6">
    <location>
        <begin position="974"/>
        <end position="1372"/>
    </location>
</feature>
<dbReference type="InterPro" id="IPR029021">
    <property type="entry name" value="Prot-tyrosine_phosphatase-like"/>
</dbReference>
<dbReference type="Proteomes" id="UP001367508">
    <property type="component" value="Unassembled WGS sequence"/>
</dbReference>
<feature type="compositionally biased region" description="Pro residues" evidence="4">
    <location>
        <begin position="818"/>
        <end position="934"/>
    </location>
</feature>
<gene>
    <name evidence="7" type="ORF">VNO77_24124</name>
</gene>
<feature type="compositionally biased region" description="Low complexity" evidence="4">
    <location>
        <begin position="637"/>
        <end position="650"/>
    </location>
</feature>
<dbReference type="InterPro" id="IPR035892">
    <property type="entry name" value="C2_domain_sf"/>
</dbReference>
<organism evidence="7 8">
    <name type="scientific">Canavalia gladiata</name>
    <name type="common">Sword bean</name>
    <name type="synonym">Dolichos gladiatus</name>
    <dbReference type="NCBI Taxonomy" id="3824"/>
    <lineage>
        <taxon>Eukaryota</taxon>
        <taxon>Viridiplantae</taxon>
        <taxon>Streptophyta</taxon>
        <taxon>Embryophyta</taxon>
        <taxon>Tracheophyta</taxon>
        <taxon>Spermatophyta</taxon>
        <taxon>Magnoliopsida</taxon>
        <taxon>eudicotyledons</taxon>
        <taxon>Gunneridae</taxon>
        <taxon>Pentapetalae</taxon>
        <taxon>rosids</taxon>
        <taxon>fabids</taxon>
        <taxon>Fabales</taxon>
        <taxon>Fabaceae</taxon>
        <taxon>Papilionoideae</taxon>
        <taxon>50 kb inversion clade</taxon>
        <taxon>NPAAA clade</taxon>
        <taxon>indigoferoid/millettioid clade</taxon>
        <taxon>Phaseoleae</taxon>
        <taxon>Canavalia</taxon>
    </lineage>
</organism>
<feature type="compositionally biased region" description="Polar residues" evidence="4">
    <location>
        <begin position="490"/>
        <end position="500"/>
    </location>
</feature>
<evidence type="ECO:0000259" key="5">
    <source>
        <dbReference type="PROSITE" id="PS51182"/>
    </source>
</evidence>
<comment type="similarity">
    <text evidence="1">Belongs to the formin-like family. Class-II subfamily.</text>
</comment>
<dbReference type="PANTHER" id="PTHR45733">
    <property type="entry name" value="FORMIN-J"/>
    <property type="match status" value="1"/>
</dbReference>
<sequence>MDIHDIRVMRNGVHGSRLQSEASRTRLCSANCSFASLLMAFSRSAREFTESLIAVGINNLAFTVDVVFDCCFTTDSWNEGDYKVYMDGIVGQLRENMPDASILVFNFREEDTKSQMANTLCEYDITIMDYPRHYEGCPVLKMELIHHFLRSGESWLSLGQQNVLLMHCERGGWPVLAFMLAALLIYRKVYSGEQRTLDMIYKQAPQELLHLLTPLNPMPSQMRYLQYISRRNVALDWPPLDRALMLDCIILRSFPNFDGEGGCHPMFRIYGQDPFSSDKNPKMLYSTPKRSRNVRTYKQVNLPHAFKWFAEFSLFFRCFQFVEDVISDYKDYSVTVFCKNLLKSGECELIKIDISCHIQGDVLVEGINLNGDMEHEMMMFRVMLNTAFVRSNILMLNRDEIDVLWDTKDHFPKDFRAEVLFSEMDAAAAVMADGTSCFEEKEGLPMEAFAKVQEIFSHVDWLNPKADAALNVLQQIGASAANDRWDTVSDQCMETGTSPHETGPRTPRRNSNDAIHPLSSTKRSPDTDKSRKEDKTNKFKATPQQPNTSNNIHQETASSSERNLESRNCPTGSTSLGIKLRASDPAFSSTLDTSFSPQTPPLRPPSTSRANRVHDSPPHKESPPPHILTLQSRHQSQEISHSSTISSPTPGTQLSSTFQSKSPAETTSTKPSPSLSSKTHASEIPPIRTRLESSPSRPPTPPPPPTPPLKDHRLQRAGPPPPPPPPKNELHVEAGAIPPASSPMNEEPKVRDGHPPPPPPPPPKDEQPVGSKLPSPPPPHCLSGKAAGPTIAPAAPSLPAPPPPPSSAALSSDQSPAAPAPAAPAAPAPPAPAVPAAPPPPPPPVPAAPPPPASAAPVAPPPPPPPGAPAAPPPPPPPGAPAPPPPPGAPAPPPPPGAPAPPPPPGAPAPPPPPGAPAPPPPPGAPAAPPPPASPSGKGGLKPGGAFPWSLSAGGSMTGRSSSPTSSKGRILSRTIGSKNTKKLKPLHWLKLSRAVQGSLWAETQKSGEASKAPEIDMSELESLFSAAVPSSGAKKSNVQSSVGPKSDKVQLIEHRRAYNCEIMLSQVKVPLHDLMSSVLALEDSAIDTDQVENLIKFCPTKEEMELVKGYNGEKEKLGRCEQFFMELMKVPRVESKLRVFSFKIQFHSQVSDLRSNLNAVNAAAEEIRSSVKLKRIMQTILSLGNALNQGTARGSAIGFRLDSLLKLADMRARNNKMTLMHYLCKVLADKLPEVLDFSKDLANLEPASKIQLKIMAEEMQAINKGLEKVVQELSTSENDGPISETFRKKLKEFLCSAEAAVRSLASVYSSVGRNVDALILYFGEDPSRCPFEQVVSTLLNFTRTFNKAHEENCKQLELEMKKTAESEKKKCESERILPTAIRTGNVK</sequence>
<dbReference type="Pfam" id="PF10409">
    <property type="entry name" value="PTEN_C2"/>
    <property type="match status" value="1"/>
</dbReference>
<feature type="compositionally biased region" description="Pro residues" evidence="4">
    <location>
        <begin position="696"/>
        <end position="708"/>
    </location>
</feature>
<dbReference type="SUPFAM" id="SSF49562">
    <property type="entry name" value="C2 domain (Calcium/lipid-binding domain, CaLB)"/>
    <property type="match status" value="1"/>
</dbReference>
<feature type="domain" description="C2 tensin-type" evidence="5">
    <location>
        <begin position="241"/>
        <end position="424"/>
    </location>
</feature>
<evidence type="ECO:0000256" key="1">
    <source>
        <dbReference type="ARBA" id="ARBA00006468"/>
    </source>
</evidence>
<feature type="compositionally biased region" description="Polar residues" evidence="4">
    <location>
        <begin position="586"/>
        <end position="597"/>
    </location>
</feature>
<feature type="compositionally biased region" description="Basic and acidic residues" evidence="4">
    <location>
        <begin position="523"/>
        <end position="537"/>
    </location>
</feature>
<dbReference type="Gene3D" id="3.90.190.10">
    <property type="entry name" value="Protein tyrosine phosphatase superfamily"/>
    <property type="match status" value="1"/>
</dbReference>
<dbReference type="SMART" id="SM00498">
    <property type="entry name" value="FH2"/>
    <property type="match status" value="1"/>
</dbReference>
<feature type="compositionally biased region" description="Pro residues" evidence="4">
    <location>
        <begin position="796"/>
        <end position="806"/>
    </location>
</feature>
<feature type="compositionally biased region" description="Basic and acidic residues" evidence="4">
    <location>
        <begin position="612"/>
        <end position="623"/>
    </location>
</feature>
<dbReference type="Gene3D" id="1.20.58.2220">
    <property type="entry name" value="Formin, FH2 domain"/>
    <property type="match status" value="1"/>
</dbReference>
<dbReference type="PROSITE" id="PS51182">
    <property type="entry name" value="C2_TENSIN"/>
    <property type="match status" value="1"/>
</dbReference>
<dbReference type="PROSITE" id="PS51444">
    <property type="entry name" value="FH2"/>
    <property type="match status" value="1"/>
</dbReference>
<feature type="compositionally biased region" description="Low complexity" evidence="4">
    <location>
        <begin position="666"/>
        <end position="679"/>
    </location>
</feature>
<dbReference type="PRINTS" id="PR01217">
    <property type="entry name" value="PRICHEXTENSN"/>
</dbReference>
<keyword evidence="2" id="KW-0378">Hydrolase</keyword>
<proteinExistence type="inferred from homology"/>
<dbReference type="Pfam" id="PF02181">
    <property type="entry name" value="FH2"/>
    <property type="match status" value="1"/>
</dbReference>
<feature type="compositionally biased region" description="Polar residues" evidence="4">
    <location>
        <begin position="542"/>
        <end position="576"/>
    </location>
</feature>
<dbReference type="Gene3D" id="2.60.40.1110">
    <property type="match status" value="1"/>
</dbReference>
<evidence type="ECO:0000313" key="7">
    <source>
        <dbReference type="EMBL" id="KAK7329942.1"/>
    </source>
</evidence>
<dbReference type="InterPro" id="IPR051144">
    <property type="entry name" value="Formin_homology_domain"/>
</dbReference>
<evidence type="ECO:0000256" key="4">
    <source>
        <dbReference type="SAM" id="MobiDB-lite"/>
    </source>
</evidence>
<dbReference type="InterPro" id="IPR042201">
    <property type="entry name" value="FH2_Formin_sf"/>
</dbReference>
<dbReference type="PANTHER" id="PTHR45733:SF20">
    <property type="entry name" value="FORMIN-LIKE PROTEIN 13"/>
    <property type="match status" value="1"/>
</dbReference>
<keyword evidence="2" id="KW-0904">Protein phosphatase</keyword>
<feature type="compositionally biased region" description="Pro residues" evidence="4">
    <location>
        <begin position="718"/>
        <end position="727"/>
    </location>
</feature>
<evidence type="ECO:0000259" key="6">
    <source>
        <dbReference type="PROSITE" id="PS51444"/>
    </source>
</evidence>
<protein>
    <recommendedName>
        <fullName evidence="3">Formin-like protein</fullName>
    </recommendedName>
</protein>
<feature type="region of interest" description="Disordered" evidence="4">
    <location>
        <begin position="490"/>
        <end position="979"/>
    </location>
</feature>
<evidence type="ECO:0000256" key="2">
    <source>
        <dbReference type="ARBA" id="ARBA00022912"/>
    </source>
</evidence>
<name>A0AAN9QCB6_CANGL</name>
<feature type="compositionally biased region" description="Polar residues" evidence="4">
    <location>
        <begin position="651"/>
        <end position="665"/>
    </location>
</feature>
<accession>A0AAN9QCB6</accession>
<dbReference type="InterPro" id="IPR015425">
    <property type="entry name" value="FH2_Formin"/>
</dbReference>
<dbReference type="InterPro" id="IPR014020">
    <property type="entry name" value="Tensin_C2-dom"/>
</dbReference>
<reference evidence="7 8" key="1">
    <citation type="submission" date="2024-01" db="EMBL/GenBank/DDBJ databases">
        <title>The genomes of 5 underutilized Papilionoideae crops provide insights into root nodulation and disease resistanc.</title>
        <authorList>
            <person name="Jiang F."/>
        </authorList>
    </citation>
    <scope>NUCLEOTIDE SEQUENCE [LARGE SCALE GENOMIC DNA]</scope>
    <source>
        <strain evidence="7">LVBAO_FW01</strain>
        <tissue evidence="7">Leaves</tissue>
    </source>
</reference>
<feature type="compositionally biased region" description="Low complexity" evidence="4">
    <location>
        <begin position="807"/>
        <end position="817"/>
    </location>
</feature>
<dbReference type="EMBL" id="JAYMYQ010000005">
    <property type="protein sequence ID" value="KAK7329942.1"/>
    <property type="molecule type" value="Genomic_DNA"/>
</dbReference>
<keyword evidence="8" id="KW-1185">Reference proteome</keyword>
<dbReference type="SMART" id="SM01326">
    <property type="entry name" value="PTEN_C2"/>
    <property type="match status" value="1"/>
</dbReference>
<feature type="compositionally biased region" description="Low complexity" evidence="4">
    <location>
        <begin position="954"/>
        <end position="970"/>
    </location>
</feature>
<comment type="caution">
    <text evidence="7">The sequence shown here is derived from an EMBL/GenBank/DDBJ whole genome shotgun (WGS) entry which is preliminary data.</text>
</comment>
<dbReference type="SUPFAM" id="SSF101447">
    <property type="entry name" value="Formin homology 2 domain (FH2 domain)"/>
    <property type="match status" value="1"/>
</dbReference>